<dbReference type="Proteomes" id="UP001497623">
    <property type="component" value="Unassembled WGS sequence"/>
</dbReference>
<evidence type="ECO:0000313" key="6">
    <source>
        <dbReference type="EMBL" id="CAL4120000.1"/>
    </source>
</evidence>
<keyword evidence="2 5" id="KW-0812">Transmembrane</keyword>
<keyword evidence="3 5" id="KW-1133">Transmembrane helix</keyword>
<evidence type="ECO:0000256" key="5">
    <source>
        <dbReference type="SAM" id="Phobius"/>
    </source>
</evidence>
<dbReference type="GO" id="GO:0016020">
    <property type="term" value="C:membrane"/>
    <property type="evidence" value="ECO:0007669"/>
    <property type="project" value="UniProtKB-SubCell"/>
</dbReference>
<feature type="transmembrane region" description="Helical" evidence="5">
    <location>
        <begin position="178"/>
        <end position="204"/>
    </location>
</feature>
<feature type="transmembrane region" description="Helical" evidence="5">
    <location>
        <begin position="107"/>
        <end position="127"/>
    </location>
</feature>
<dbReference type="PANTHER" id="PTHR11132">
    <property type="entry name" value="SOLUTE CARRIER FAMILY 35"/>
    <property type="match status" value="1"/>
</dbReference>
<evidence type="ECO:0000256" key="1">
    <source>
        <dbReference type="ARBA" id="ARBA00004141"/>
    </source>
</evidence>
<evidence type="ECO:0000256" key="3">
    <source>
        <dbReference type="ARBA" id="ARBA00022989"/>
    </source>
</evidence>
<feature type="transmembrane region" description="Helical" evidence="5">
    <location>
        <begin position="139"/>
        <end position="166"/>
    </location>
</feature>
<gene>
    <name evidence="6" type="ORF">MNOR_LOCUS21911</name>
</gene>
<accession>A0AAV2RBA7</accession>
<feature type="transmembrane region" description="Helical" evidence="5">
    <location>
        <begin position="30"/>
        <end position="48"/>
    </location>
</feature>
<keyword evidence="7" id="KW-1185">Reference proteome</keyword>
<dbReference type="AlphaFoldDB" id="A0AAV2RBA7"/>
<comment type="caution">
    <text evidence="6">The sequence shown here is derived from an EMBL/GenBank/DDBJ whole genome shotgun (WGS) entry which is preliminary data.</text>
</comment>
<evidence type="ECO:0008006" key="8">
    <source>
        <dbReference type="Google" id="ProtNLM"/>
    </source>
</evidence>
<protein>
    <recommendedName>
        <fullName evidence="8">Sugar phosphate transporter domain-containing protein</fullName>
    </recommendedName>
</protein>
<sequence>MAVTIIVLKSLRYTGWLTFPDLVIKDAKTFALPSMFYALHAALALIALEGMNIPMYGALKRCVPLVNIILSVIILKQPTPSTLIIGAVSLTTFGCLIAGLNDPTFDGAAYTMGSLSVIMQALYLTLVQQCGEKKLLTSHILYLNSCNSVIPFFIISCCTGELHGIYHYKLLKDPFFQISLIMTLLMGLVLNFSLFLCTIINSALTTSIVGVAKSTLQTAVGFYAFGGVTINTLNLTG</sequence>
<comment type="subcellular location">
    <subcellularLocation>
        <location evidence="1">Membrane</location>
        <topology evidence="1">Multi-pass membrane protein</topology>
    </subcellularLocation>
</comment>
<keyword evidence="4 5" id="KW-0472">Membrane</keyword>
<dbReference type="InterPro" id="IPR050186">
    <property type="entry name" value="TPT_transporter"/>
</dbReference>
<reference evidence="6 7" key="1">
    <citation type="submission" date="2024-05" db="EMBL/GenBank/DDBJ databases">
        <authorList>
            <person name="Wallberg A."/>
        </authorList>
    </citation>
    <scope>NUCLEOTIDE SEQUENCE [LARGE SCALE GENOMIC DNA]</scope>
</reference>
<dbReference type="EMBL" id="CAXKWB010017987">
    <property type="protein sequence ID" value="CAL4120000.1"/>
    <property type="molecule type" value="Genomic_DNA"/>
</dbReference>
<feature type="non-terminal residue" evidence="6">
    <location>
        <position position="237"/>
    </location>
</feature>
<evidence type="ECO:0000256" key="2">
    <source>
        <dbReference type="ARBA" id="ARBA00022692"/>
    </source>
</evidence>
<evidence type="ECO:0000256" key="4">
    <source>
        <dbReference type="ARBA" id="ARBA00023136"/>
    </source>
</evidence>
<proteinExistence type="predicted"/>
<evidence type="ECO:0000313" key="7">
    <source>
        <dbReference type="Proteomes" id="UP001497623"/>
    </source>
</evidence>
<organism evidence="6 7">
    <name type="scientific">Meganyctiphanes norvegica</name>
    <name type="common">Northern krill</name>
    <name type="synonym">Thysanopoda norvegica</name>
    <dbReference type="NCBI Taxonomy" id="48144"/>
    <lineage>
        <taxon>Eukaryota</taxon>
        <taxon>Metazoa</taxon>
        <taxon>Ecdysozoa</taxon>
        <taxon>Arthropoda</taxon>
        <taxon>Crustacea</taxon>
        <taxon>Multicrustacea</taxon>
        <taxon>Malacostraca</taxon>
        <taxon>Eumalacostraca</taxon>
        <taxon>Eucarida</taxon>
        <taxon>Euphausiacea</taxon>
        <taxon>Euphausiidae</taxon>
        <taxon>Meganyctiphanes</taxon>
    </lineage>
</organism>
<name>A0AAV2RBA7_MEGNR</name>